<dbReference type="Proteomes" id="UP000825935">
    <property type="component" value="Chromosome 24"/>
</dbReference>
<keyword evidence="4" id="KW-1185">Reference proteome</keyword>
<accession>A0A8T2RUU6</accession>
<protein>
    <submittedName>
        <fullName evidence="3">Uncharacterized protein</fullName>
    </submittedName>
</protein>
<dbReference type="PANTHER" id="PTHR33470:SF27">
    <property type="entry name" value="OS01G0899700 PROTEIN"/>
    <property type="match status" value="1"/>
</dbReference>
<reference evidence="3" key="1">
    <citation type="submission" date="2021-08" db="EMBL/GenBank/DDBJ databases">
        <title>WGS assembly of Ceratopteris richardii.</title>
        <authorList>
            <person name="Marchant D.B."/>
            <person name="Chen G."/>
            <person name="Jenkins J."/>
            <person name="Shu S."/>
            <person name="Leebens-Mack J."/>
            <person name="Grimwood J."/>
            <person name="Schmutz J."/>
            <person name="Soltis P."/>
            <person name="Soltis D."/>
            <person name="Chen Z.-H."/>
        </authorList>
    </citation>
    <scope>NUCLEOTIDE SEQUENCE</scope>
    <source>
        <strain evidence="3">Whitten #5841</strain>
        <tissue evidence="3">Leaf</tissue>
    </source>
</reference>
<keyword evidence="1 2" id="KW-0732">Signal</keyword>
<feature type="chain" id="PRO_5035920736" evidence="2">
    <location>
        <begin position="27"/>
        <end position="151"/>
    </location>
</feature>
<dbReference type="OrthoDB" id="665669at2759"/>
<dbReference type="PANTHER" id="PTHR33470">
    <property type="entry name" value="OS01G0164075 PROTEIN"/>
    <property type="match status" value="1"/>
</dbReference>
<evidence type="ECO:0000313" key="4">
    <source>
        <dbReference type="Proteomes" id="UP000825935"/>
    </source>
</evidence>
<evidence type="ECO:0000256" key="2">
    <source>
        <dbReference type="SAM" id="SignalP"/>
    </source>
</evidence>
<evidence type="ECO:0000256" key="1">
    <source>
        <dbReference type="ARBA" id="ARBA00022729"/>
    </source>
</evidence>
<proteinExistence type="predicted"/>
<gene>
    <name evidence="3" type="ORF">KP509_24G024000</name>
</gene>
<name>A0A8T2RUU6_CERRI</name>
<dbReference type="EMBL" id="CM035429">
    <property type="protein sequence ID" value="KAH7299681.1"/>
    <property type="molecule type" value="Genomic_DNA"/>
</dbReference>
<dbReference type="Pfam" id="PF01190">
    <property type="entry name" value="Pollen_Ole_e_1"/>
    <property type="match status" value="1"/>
</dbReference>
<organism evidence="3 4">
    <name type="scientific">Ceratopteris richardii</name>
    <name type="common">Triangle waterfern</name>
    <dbReference type="NCBI Taxonomy" id="49495"/>
    <lineage>
        <taxon>Eukaryota</taxon>
        <taxon>Viridiplantae</taxon>
        <taxon>Streptophyta</taxon>
        <taxon>Embryophyta</taxon>
        <taxon>Tracheophyta</taxon>
        <taxon>Polypodiopsida</taxon>
        <taxon>Polypodiidae</taxon>
        <taxon>Polypodiales</taxon>
        <taxon>Pteridineae</taxon>
        <taxon>Pteridaceae</taxon>
        <taxon>Parkerioideae</taxon>
        <taxon>Ceratopteris</taxon>
    </lineage>
</organism>
<sequence>MACSMQLWPIVAIVLSAFTVSSLAAAAEYVRLQGTVLCQDCQSSMSGEGTLPTQRTPLQGAFVALRCEGGEDGEGHRMWVGRTSASGKWIIDVDGSLLQRQSCKVSVLSSPIPRCAVKTDVNFGSSGSIPILDHSFSTTLAPFVFKPYYCH</sequence>
<comment type="caution">
    <text evidence="3">The sequence shown here is derived from an EMBL/GenBank/DDBJ whole genome shotgun (WGS) entry which is preliminary data.</text>
</comment>
<dbReference type="AlphaFoldDB" id="A0A8T2RUU6"/>
<evidence type="ECO:0000313" key="3">
    <source>
        <dbReference type="EMBL" id="KAH7299681.1"/>
    </source>
</evidence>
<feature type="signal peptide" evidence="2">
    <location>
        <begin position="1"/>
        <end position="26"/>
    </location>
</feature>